<evidence type="ECO:0000313" key="8">
    <source>
        <dbReference type="EMBL" id="CAB4725832.1"/>
    </source>
</evidence>
<dbReference type="PANTHER" id="PTHR37326:SF1">
    <property type="entry name" value="BLL3975 PROTEIN"/>
    <property type="match status" value="1"/>
</dbReference>
<dbReference type="GO" id="GO:0046872">
    <property type="term" value="F:metal ion binding"/>
    <property type="evidence" value="ECO:0007669"/>
    <property type="project" value="UniProtKB-KW"/>
</dbReference>
<protein>
    <submittedName>
        <fullName evidence="9">Unannotated protein</fullName>
    </submittedName>
</protein>
<dbReference type="GO" id="GO:0016811">
    <property type="term" value="F:hydrolase activity, acting on carbon-nitrogen (but not peptide) bonds, in linear amides"/>
    <property type="evidence" value="ECO:0007669"/>
    <property type="project" value="InterPro"/>
</dbReference>
<organism evidence="9">
    <name type="scientific">freshwater metagenome</name>
    <dbReference type="NCBI Taxonomy" id="449393"/>
    <lineage>
        <taxon>unclassified sequences</taxon>
        <taxon>metagenomes</taxon>
        <taxon>ecological metagenomes</taxon>
    </lineage>
</organism>
<keyword evidence="3" id="KW-0378">Hydrolase</keyword>
<accession>A0A6J6WQV7</accession>
<evidence type="ECO:0000256" key="2">
    <source>
        <dbReference type="ARBA" id="ARBA00022723"/>
    </source>
</evidence>
<dbReference type="EMBL" id="CAFBNH010000009">
    <property type="protein sequence ID" value="CAB4953242.1"/>
    <property type="molecule type" value="Genomic_DNA"/>
</dbReference>
<evidence type="ECO:0000256" key="1">
    <source>
        <dbReference type="ARBA" id="ARBA00001947"/>
    </source>
</evidence>
<feature type="domain" description="Succinylglutamate desuccinylase/Aspartoacylase catalytic" evidence="5">
    <location>
        <begin position="16"/>
        <end position="202"/>
    </location>
</feature>
<dbReference type="EMBL" id="CAFABH010000032">
    <property type="protein sequence ID" value="CAB4832704.1"/>
    <property type="molecule type" value="Genomic_DNA"/>
</dbReference>
<evidence type="ECO:0000259" key="5">
    <source>
        <dbReference type="Pfam" id="PF24827"/>
    </source>
</evidence>
<evidence type="ECO:0000313" key="12">
    <source>
        <dbReference type="EMBL" id="CAB4953242.1"/>
    </source>
</evidence>
<reference evidence="9" key="1">
    <citation type="submission" date="2020-05" db="EMBL/GenBank/DDBJ databases">
        <authorList>
            <person name="Chiriac C."/>
            <person name="Salcher M."/>
            <person name="Ghai R."/>
            <person name="Kavagutti S V."/>
        </authorList>
    </citation>
    <scope>NUCLEOTIDE SEQUENCE</scope>
</reference>
<dbReference type="PANTHER" id="PTHR37326">
    <property type="entry name" value="BLL3975 PROTEIN"/>
    <property type="match status" value="1"/>
</dbReference>
<evidence type="ECO:0000313" key="10">
    <source>
        <dbReference type="EMBL" id="CAB4832704.1"/>
    </source>
</evidence>
<dbReference type="EMBL" id="CAEZZW010000007">
    <property type="protein sequence ID" value="CAB4785298.1"/>
    <property type="molecule type" value="Genomic_DNA"/>
</dbReference>
<evidence type="ECO:0000313" key="9">
    <source>
        <dbReference type="EMBL" id="CAB4785298.1"/>
    </source>
</evidence>
<dbReference type="SUPFAM" id="SSF53187">
    <property type="entry name" value="Zn-dependent exopeptidases"/>
    <property type="match status" value="1"/>
</dbReference>
<evidence type="ECO:0000313" key="13">
    <source>
        <dbReference type="EMBL" id="CAB4977211.1"/>
    </source>
</evidence>
<dbReference type="EMBL" id="CAFBQX010000002">
    <property type="protein sequence ID" value="CAB5070780.1"/>
    <property type="molecule type" value="Genomic_DNA"/>
</dbReference>
<evidence type="ECO:0000313" key="7">
    <source>
        <dbReference type="EMBL" id="CAB4690801.1"/>
    </source>
</evidence>
<evidence type="ECO:0000256" key="4">
    <source>
        <dbReference type="ARBA" id="ARBA00022833"/>
    </source>
</evidence>
<dbReference type="InterPro" id="IPR055438">
    <property type="entry name" value="AstE_AspA_cat"/>
</dbReference>
<keyword evidence="4" id="KW-0862">Zinc</keyword>
<dbReference type="Gene3D" id="3.40.630.10">
    <property type="entry name" value="Zn peptidases"/>
    <property type="match status" value="1"/>
</dbReference>
<dbReference type="InterPro" id="IPR053138">
    <property type="entry name" value="N-alpha-Ac-DABA_deacetylase"/>
</dbReference>
<evidence type="ECO:0000313" key="14">
    <source>
        <dbReference type="EMBL" id="CAB5070780.1"/>
    </source>
</evidence>
<dbReference type="EMBL" id="CAFBOC010000008">
    <property type="protein sequence ID" value="CAB4977211.1"/>
    <property type="molecule type" value="Genomic_DNA"/>
</dbReference>
<evidence type="ECO:0000313" key="11">
    <source>
        <dbReference type="EMBL" id="CAB4865557.1"/>
    </source>
</evidence>
<dbReference type="InterPro" id="IPR043795">
    <property type="entry name" value="N-alpha-Ac-DABA-like"/>
</dbReference>
<dbReference type="GO" id="GO:0016788">
    <property type="term" value="F:hydrolase activity, acting on ester bonds"/>
    <property type="evidence" value="ECO:0007669"/>
    <property type="project" value="InterPro"/>
</dbReference>
<dbReference type="Pfam" id="PF24827">
    <property type="entry name" value="AstE_AspA_cat"/>
    <property type="match status" value="1"/>
</dbReference>
<dbReference type="EMBL" id="CAEZXO010000003">
    <property type="protein sequence ID" value="CAB4690801.1"/>
    <property type="molecule type" value="Genomic_DNA"/>
</dbReference>
<comment type="cofactor">
    <cofactor evidence="1">
        <name>Zn(2+)</name>
        <dbReference type="ChEBI" id="CHEBI:29105"/>
    </cofactor>
</comment>
<dbReference type="PIRSF" id="PIRSF039012">
    <property type="entry name" value="ASP"/>
    <property type="match status" value="1"/>
</dbReference>
<dbReference type="EMBL" id="CAFBLD010000004">
    <property type="protein sequence ID" value="CAB4865557.1"/>
    <property type="molecule type" value="Genomic_DNA"/>
</dbReference>
<keyword evidence="2" id="KW-0479">Metal-binding</keyword>
<evidence type="ECO:0000313" key="6">
    <source>
        <dbReference type="EMBL" id="CAB4331965.1"/>
    </source>
</evidence>
<gene>
    <name evidence="7" type="ORF">UFOPK2510_00677</name>
    <name evidence="8" type="ORF">UFOPK2718_00888</name>
    <name evidence="9" type="ORF">UFOPK2936_01240</name>
    <name evidence="10" type="ORF">UFOPK3174_01376</name>
    <name evidence="11" type="ORF">UFOPK3328_00745</name>
    <name evidence="12" type="ORF">UFOPK3779_01364</name>
    <name evidence="13" type="ORF">UFOPK3913_00877</name>
    <name evidence="6" type="ORF">UFOPK4107_00269</name>
    <name evidence="14" type="ORF">UFOPK4403_00459</name>
</gene>
<dbReference type="EMBL" id="CAEZYM010000007">
    <property type="protein sequence ID" value="CAB4725832.1"/>
    <property type="molecule type" value="Genomic_DNA"/>
</dbReference>
<evidence type="ECO:0000256" key="3">
    <source>
        <dbReference type="ARBA" id="ARBA00022801"/>
    </source>
</evidence>
<dbReference type="EMBL" id="CAESAE010000002">
    <property type="protein sequence ID" value="CAB4331965.1"/>
    <property type="molecule type" value="Genomic_DNA"/>
</dbReference>
<name>A0A6J6WQV7_9ZZZZ</name>
<proteinExistence type="predicted"/>
<sequence length="297" mass="31390">MSSLMPSVETISGKKDGPTVAILGGVHGDEFEGVLATRKIADAVSTSLLCGRVKYAAPSNPPAWDSAMRVSPLDGLNLARVFPGKDDGLPTEKIAHHLTQNLIARSDLVIDLHSAGKLFDMPMLCGYQDAGGELGARSHKFAEIFAAPFLWQHNGKPAPGRSLSAAEELGIPSIYVEGRGGGQVRATELDCYVEGVLRILKSLTMINDAPIAKSASVVVEGDGNTDEGIVAHSAGYYITHGQVGEKIAQGTLLGEIVDSRGKVLEAIKSPQSGVIMLLRRKTEVEVSDTLAIVAQLR</sequence>
<dbReference type="AlphaFoldDB" id="A0A6J6WQV7"/>